<gene>
    <name evidence="1" type="ordered locus">Synpcc7942_1134</name>
</gene>
<dbReference type="BioCyc" id="SYNEL:SYNPCC7942_1134-MONOMER"/>
<dbReference type="HOGENOM" id="CLU_2453530_0_0_3"/>
<dbReference type="PaxDb" id="1140-Synpcc7942_1134"/>
<organism evidence="1 2">
    <name type="scientific">Synechococcus elongatus (strain ATCC 33912 / PCC 7942 / FACHB-805)</name>
    <name type="common">Anacystis nidulans R2</name>
    <dbReference type="NCBI Taxonomy" id="1140"/>
    <lineage>
        <taxon>Bacteria</taxon>
        <taxon>Bacillati</taxon>
        <taxon>Cyanobacteriota</taxon>
        <taxon>Cyanophyceae</taxon>
        <taxon>Synechococcales</taxon>
        <taxon>Synechococcaceae</taxon>
        <taxon>Synechococcus</taxon>
    </lineage>
</organism>
<dbReference type="STRING" id="1140.Synpcc7942_1134"/>
<dbReference type="EMBL" id="CP000100">
    <property type="protein sequence ID" value="ABB57164.1"/>
    <property type="molecule type" value="Genomic_DNA"/>
</dbReference>
<reference evidence="2" key="1">
    <citation type="submission" date="2005-08" db="EMBL/GenBank/DDBJ databases">
        <title>Complete sequence of chromosome 1 of Synechococcus elongatus PCC 7942.</title>
        <authorList>
            <consortium name="US DOE Joint Genome Institute"/>
            <person name="Copeland A."/>
            <person name="Lucas S."/>
            <person name="Lapidus A."/>
            <person name="Barry K."/>
            <person name="Detter J.C."/>
            <person name="Glavina T."/>
            <person name="Hammon N."/>
            <person name="Israni S."/>
            <person name="Pitluck S."/>
            <person name="Schmutz J."/>
            <person name="Larimer F."/>
            <person name="Land M."/>
            <person name="Kyrpides N."/>
            <person name="Lykidis A."/>
            <person name="Richardson P."/>
        </authorList>
    </citation>
    <scope>NUCLEOTIDE SEQUENCE [LARGE SCALE GENOMIC DNA]</scope>
    <source>
        <strain evidence="2">ATCC 33912 / PCC 7942 / FACHB-805</strain>
    </source>
</reference>
<dbReference type="KEGG" id="syf:Synpcc7942_1134"/>
<name>Q31P55_SYNE7</name>
<protein>
    <submittedName>
        <fullName evidence="1">Uncharacterized protein</fullName>
    </submittedName>
</protein>
<accession>Q31P55</accession>
<dbReference type="Proteomes" id="UP000889800">
    <property type="component" value="Chromosome"/>
</dbReference>
<proteinExistence type="predicted"/>
<sequence length="102" mass="10546">MRLYFFSFMSCCSMLFEGIDMQVEFDLITDLSDGQAEMVTGALLQTANSVAAAIAKSTAIAPTGIAISAGTVANALSIAQNIGVSTVTSPSIRVPINVAVNL</sequence>
<evidence type="ECO:0000313" key="1">
    <source>
        <dbReference type="EMBL" id="ABB57164.1"/>
    </source>
</evidence>
<keyword evidence="2" id="KW-1185">Reference proteome</keyword>
<dbReference type="AlphaFoldDB" id="Q31P55"/>
<evidence type="ECO:0000313" key="2">
    <source>
        <dbReference type="Proteomes" id="UP000889800"/>
    </source>
</evidence>